<sequence length="1361" mass="155036">MSQTRGVRLVQVHSPDENTETNVDIIAIHGLDTKSPDTWIWKSKDRKVNWLTDLLPNKVGPARIFTCDWPADLFQRSDLEQKTVEEFALLLLAGIKRRPPAVNDHTRRKDRPILFIASCLGGIILVKALVVAGTGDEYLSLRRATRGIVFLATPFRGTAFQDVANWAEPFLKGWASFQGQAVTKLLDSLKEPTFDLQELVRGFTQMCQSQPCQVLNFYETGKTDLRRKVFRFLPDLWGQAKPLVDRFSATLDIVPHPLALDRTHVMMNKFSGPEDPGYDCVAGKIEEILIDIRKNSLLEDADAWIRDKHYTADRLKVERLSDHLLPMDQCYINLAIVEQSGQDGGRSKKGDGAHQSSPVSLSARLKVEAPDEKIQIELLKIFNPRKDPDGQMMHPRRILIRGRAGVGKTTLCKKIIHDFTHDKENVDNLSKLFDRVLWVPLRTLKRKPDNGYNLKGLLLRDFFSNSPNRKDFAKELENELDITKFGRTLLVLDGLDEVSEGFDADSEMRQLLEFLLKQPNVIITSRPSARLPDSLHPDLELETIGFYPDQVKNYLEKVAFRNDQGRANEVQSFLNKNRLIQDLVRIPIQLDALCYTWDSSDSEAIPQSMTTVYIAIEQKLWKKDVLRLGKKHEGELVKKDDIQTAGPSKIEQFVKDETSFLEGLAFTGLHNDAIEFESKYLNIVSKHFTPSLLPDKSLPYLSFLRTSDPSSDYHNRNYHFLHLTFQEYFAARHFVQRWASSKQLSYLKLGSTKGGSMKEISTEKFLQREKYNGRYDIFWRFVAGLLWDYDEEQLRRFLEQIEDEPRDLLGPAHQRLLMHCFNEATLPDSEFLKDLRGKMELRCQQWSTFEYKLLGEMHLCRESEFPEKVLTKMLAEGSNNERVAILNALERRPQLSGNVLEEIAALLLEGPESGVRRSAALALGRQPSLPDSILQALVSRLEDPKSEVRDFVVQALELQPSLPDSILQALILRLEDPDSEVRDSAVWALGQQPLLPDNILQALLSQLEDPDLHTRESVVRALVKQSSLPDSILQALILQLEDPDSKVRDFAVWALGHQSLLPDNILQALVSRLEDPDSEVRDSTVWALGQQSLLPDNILQALVSQLEDPDLHTRESVIWALGQQPLLADSILQALVSRLEDPDLHTRESVIRALRQQPLLADSILQALVLRLEDPDLEVRDSAILALGQQPSLPDYILQALVLRLEDPDLHVRCSAVLTLGRQPLLPDSILQALVLRLKDPQPDVRRSAVRALGWQPLLSDSILQALMLRLEDPKSDIRVQILDSDHLHSIIPSVNTYNLQILLERWVKRSITEQFSCYVQDEKLYIETLNRRREIALCQSKNDFLKAFLTKASAMGRPDS</sequence>
<dbReference type="Gene3D" id="3.40.50.300">
    <property type="entry name" value="P-loop containing nucleotide triphosphate hydrolases"/>
    <property type="match status" value="1"/>
</dbReference>
<name>A0A8H7E7E9_9EURO</name>
<gene>
    <name evidence="4" type="ORF">GJ744_005549</name>
</gene>
<dbReference type="EMBL" id="JAACFV010000024">
    <property type="protein sequence ID" value="KAF7511003.1"/>
    <property type="molecule type" value="Genomic_DNA"/>
</dbReference>
<dbReference type="PANTHER" id="PTHR46312:SF2">
    <property type="entry name" value="NUCLEOTIDE-BINDING OLIGOMERIZATION DOMAIN-CONTAINING PROTEIN 2-LIKE"/>
    <property type="match status" value="1"/>
</dbReference>
<evidence type="ECO:0000259" key="3">
    <source>
        <dbReference type="PROSITE" id="PS50837"/>
    </source>
</evidence>
<protein>
    <recommendedName>
        <fullName evidence="3">NACHT domain-containing protein</fullName>
    </recommendedName>
</protein>
<reference evidence="4" key="1">
    <citation type="submission" date="2020-02" db="EMBL/GenBank/DDBJ databases">
        <authorList>
            <person name="Palmer J.M."/>
        </authorList>
    </citation>
    <scope>NUCLEOTIDE SEQUENCE</scope>
    <source>
        <strain evidence="4">EPUS1.4</strain>
        <tissue evidence="4">Thallus</tissue>
    </source>
</reference>
<keyword evidence="2" id="KW-0812">Transmembrane</keyword>
<feature type="region of interest" description="Disordered" evidence="1">
    <location>
        <begin position="342"/>
        <end position="362"/>
    </location>
</feature>
<dbReference type="InterPro" id="IPR007111">
    <property type="entry name" value="NACHT_NTPase"/>
</dbReference>
<dbReference type="SUPFAM" id="SSF48371">
    <property type="entry name" value="ARM repeat"/>
    <property type="match status" value="1"/>
</dbReference>
<accession>A0A8H7E7E9</accession>
<dbReference type="OrthoDB" id="4207253at2759"/>
<dbReference type="Pfam" id="PF05729">
    <property type="entry name" value="NACHT"/>
    <property type="match status" value="1"/>
</dbReference>
<dbReference type="InterPro" id="IPR016024">
    <property type="entry name" value="ARM-type_fold"/>
</dbReference>
<proteinExistence type="predicted"/>
<dbReference type="InterPro" id="IPR011989">
    <property type="entry name" value="ARM-like"/>
</dbReference>
<keyword evidence="5" id="KW-1185">Reference proteome</keyword>
<dbReference type="InterPro" id="IPR029058">
    <property type="entry name" value="AB_hydrolase_fold"/>
</dbReference>
<organism evidence="4 5">
    <name type="scientific">Endocarpon pusillum</name>
    <dbReference type="NCBI Taxonomy" id="364733"/>
    <lineage>
        <taxon>Eukaryota</taxon>
        <taxon>Fungi</taxon>
        <taxon>Dikarya</taxon>
        <taxon>Ascomycota</taxon>
        <taxon>Pezizomycotina</taxon>
        <taxon>Eurotiomycetes</taxon>
        <taxon>Chaetothyriomycetidae</taxon>
        <taxon>Verrucariales</taxon>
        <taxon>Verrucariaceae</taxon>
        <taxon>Endocarpon</taxon>
    </lineage>
</organism>
<dbReference type="PROSITE" id="PS50837">
    <property type="entry name" value="NACHT"/>
    <property type="match status" value="1"/>
</dbReference>
<evidence type="ECO:0000313" key="5">
    <source>
        <dbReference type="Proteomes" id="UP000606974"/>
    </source>
</evidence>
<dbReference type="SMART" id="SM00567">
    <property type="entry name" value="EZ_HEAT"/>
    <property type="match status" value="6"/>
</dbReference>
<feature type="transmembrane region" description="Helical" evidence="2">
    <location>
        <begin position="113"/>
        <end position="133"/>
    </location>
</feature>
<keyword evidence="2" id="KW-0472">Membrane</keyword>
<dbReference type="Proteomes" id="UP000606974">
    <property type="component" value="Unassembled WGS sequence"/>
</dbReference>
<dbReference type="InterPro" id="IPR055496">
    <property type="entry name" value="DUF7068"/>
</dbReference>
<evidence type="ECO:0000256" key="1">
    <source>
        <dbReference type="SAM" id="MobiDB-lite"/>
    </source>
</evidence>
<feature type="domain" description="NACHT" evidence="3">
    <location>
        <begin position="396"/>
        <end position="535"/>
    </location>
</feature>
<dbReference type="SUPFAM" id="SSF53474">
    <property type="entry name" value="alpha/beta-Hydrolases"/>
    <property type="match status" value="1"/>
</dbReference>
<evidence type="ECO:0000313" key="4">
    <source>
        <dbReference type="EMBL" id="KAF7511003.1"/>
    </source>
</evidence>
<evidence type="ECO:0000256" key="2">
    <source>
        <dbReference type="SAM" id="Phobius"/>
    </source>
</evidence>
<dbReference type="Pfam" id="PF23238">
    <property type="entry name" value="DUF7068"/>
    <property type="match status" value="1"/>
</dbReference>
<dbReference type="Gene3D" id="1.25.10.10">
    <property type="entry name" value="Leucine-rich Repeat Variant"/>
    <property type="match status" value="3"/>
</dbReference>
<keyword evidence="2" id="KW-1133">Transmembrane helix</keyword>
<dbReference type="InterPro" id="IPR026003">
    <property type="entry name" value="Cohesin_HEAT"/>
</dbReference>
<dbReference type="InterPro" id="IPR004155">
    <property type="entry name" value="PBS_lyase_HEAT"/>
</dbReference>
<dbReference type="InterPro" id="IPR027417">
    <property type="entry name" value="P-loop_NTPase"/>
</dbReference>
<comment type="caution">
    <text evidence="4">The sequence shown here is derived from an EMBL/GenBank/DDBJ whole genome shotgun (WGS) entry which is preliminary data.</text>
</comment>
<dbReference type="Pfam" id="PF12765">
    <property type="entry name" value="Cohesin_HEAT"/>
    <property type="match status" value="1"/>
</dbReference>
<dbReference type="Pfam" id="PF13646">
    <property type="entry name" value="HEAT_2"/>
    <property type="match status" value="3"/>
</dbReference>
<dbReference type="SUPFAM" id="SSF52540">
    <property type="entry name" value="P-loop containing nucleoside triphosphate hydrolases"/>
    <property type="match status" value="1"/>
</dbReference>
<dbReference type="PANTHER" id="PTHR46312">
    <property type="entry name" value="NACHT DOMAIN-CONTAINING PROTEIN"/>
    <property type="match status" value="1"/>
</dbReference>